<evidence type="ECO:0000313" key="1">
    <source>
        <dbReference type="EMBL" id="KAI6658118.1"/>
    </source>
</evidence>
<dbReference type="AlphaFoldDB" id="A0AAV7KB98"/>
<protein>
    <submittedName>
        <fullName evidence="1">Uncharacterized protein</fullName>
    </submittedName>
</protein>
<reference evidence="1 2" key="1">
    <citation type="journal article" date="2023" name="BMC Biol.">
        <title>The compact genome of the sponge Oopsacas minuta (Hexactinellida) is lacking key metazoan core genes.</title>
        <authorList>
            <person name="Santini S."/>
            <person name="Schenkelaars Q."/>
            <person name="Jourda C."/>
            <person name="Duchesne M."/>
            <person name="Belahbib H."/>
            <person name="Rocher C."/>
            <person name="Selva M."/>
            <person name="Riesgo A."/>
            <person name="Vervoort M."/>
            <person name="Leys S.P."/>
            <person name="Kodjabachian L."/>
            <person name="Le Bivic A."/>
            <person name="Borchiellini C."/>
            <person name="Claverie J.M."/>
            <person name="Renard E."/>
        </authorList>
    </citation>
    <scope>NUCLEOTIDE SEQUENCE [LARGE SCALE GENOMIC DNA]</scope>
    <source>
        <strain evidence="1">SPO-2</strain>
    </source>
</reference>
<sequence>MITIHSLQRRIRPNILLTLVLCLGLYILYTGDLLRGYESPVLLVPIDTESDYLYEIDEGLESLEGGPGDDQLVSDSVTGIKLPPVPREVHKGNTQGIFIGLKTEGSIVEGIQNFIELECIADLLDYRVILPEVSNGKYSTLHCIGSHTHSLSISHYFDITKTNVYLDSYSLPPFSNLSTGLIKAPPSVLLVFFVYSDDVIVFPHSTAGSFARDSLFPSEGPRNYVRDCTRYLGPLNTCVTRELSQLSGRQFQSERSICVDANLPLTRKQFVSYLGLQGEQKTVVLVNWNGMKPPNAPGAKATFLDVKNRFTSRCRPPVTVPFSKEIVYHSSQYLESWGLYPKDYVSVYIDLQIIMNELSNTTSCLEGISILSSWWYVAEYPNRLGFITSPDYVDYPDRQAVMDKYSEIENLLKERLFLGRFDPPEIRSNEGNLVIDHGFSFLVETNILAMSTGLIIAGPAILGANYPVRPYFYNHHVHDFDFVLHIFECI</sequence>
<dbReference type="Proteomes" id="UP001165289">
    <property type="component" value="Unassembled WGS sequence"/>
</dbReference>
<dbReference type="EMBL" id="JAKMXF010000110">
    <property type="protein sequence ID" value="KAI6658118.1"/>
    <property type="molecule type" value="Genomic_DNA"/>
</dbReference>
<name>A0AAV7KB98_9METZ</name>
<gene>
    <name evidence="1" type="ORF">LOD99_15831</name>
</gene>
<organism evidence="1 2">
    <name type="scientific">Oopsacas minuta</name>
    <dbReference type="NCBI Taxonomy" id="111878"/>
    <lineage>
        <taxon>Eukaryota</taxon>
        <taxon>Metazoa</taxon>
        <taxon>Porifera</taxon>
        <taxon>Hexactinellida</taxon>
        <taxon>Hexasterophora</taxon>
        <taxon>Lyssacinosida</taxon>
        <taxon>Leucopsacidae</taxon>
        <taxon>Oopsacas</taxon>
    </lineage>
</organism>
<proteinExistence type="predicted"/>
<keyword evidence="2" id="KW-1185">Reference proteome</keyword>
<evidence type="ECO:0000313" key="2">
    <source>
        <dbReference type="Proteomes" id="UP001165289"/>
    </source>
</evidence>
<accession>A0AAV7KB98</accession>
<comment type="caution">
    <text evidence="1">The sequence shown here is derived from an EMBL/GenBank/DDBJ whole genome shotgun (WGS) entry which is preliminary data.</text>
</comment>